<dbReference type="NCBIfam" id="TIGR01614">
    <property type="entry name" value="PME_inhib"/>
    <property type="match status" value="1"/>
</dbReference>
<dbReference type="SUPFAM" id="SSF101148">
    <property type="entry name" value="Plant invertase/pectin methylesterase inhibitor"/>
    <property type="match status" value="1"/>
</dbReference>
<dbReference type="AlphaFoldDB" id="K7U412"/>
<feature type="chain" id="PRO_5010835697" evidence="4">
    <location>
        <begin position="31"/>
        <end position="188"/>
    </location>
</feature>
<reference evidence="7" key="3">
    <citation type="submission" date="2021-05" db="UniProtKB">
        <authorList>
            <consortium name="EnsemblPlants"/>
        </authorList>
    </citation>
    <scope>IDENTIFICATION</scope>
    <source>
        <strain evidence="7">cv. B73</strain>
    </source>
</reference>
<keyword evidence="2" id="KW-1015">Disulfide bond</keyword>
<keyword evidence="8" id="KW-1185">Reference proteome</keyword>
<dbReference type="EMBL" id="CM007648">
    <property type="protein sequence ID" value="ONM21316.1"/>
    <property type="molecule type" value="Genomic_DNA"/>
</dbReference>
<dbReference type="SMART" id="SM00856">
    <property type="entry name" value="PMEI"/>
    <property type="match status" value="1"/>
</dbReference>
<dbReference type="Pfam" id="PF04043">
    <property type="entry name" value="PMEI"/>
    <property type="match status" value="1"/>
</dbReference>
<dbReference type="PANTHER" id="PTHR35357:SF8">
    <property type="entry name" value="OS01G0111000 PROTEIN"/>
    <property type="match status" value="1"/>
</dbReference>
<dbReference type="eggNOG" id="ENOG502R3GG">
    <property type="taxonomic scope" value="Eukaryota"/>
</dbReference>
<feature type="domain" description="Pectinesterase inhibitor" evidence="5">
    <location>
        <begin position="31"/>
        <end position="184"/>
    </location>
</feature>
<dbReference type="Gramene" id="Zm00001eb097210_T001">
    <property type="protein sequence ID" value="Zm00001eb097210_P001"/>
    <property type="gene ID" value="Zm00001eb097210"/>
</dbReference>
<feature type="signal peptide" evidence="4">
    <location>
        <begin position="1"/>
        <end position="30"/>
    </location>
</feature>
<dbReference type="InterPro" id="IPR035513">
    <property type="entry name" value="Invertase/methylesterase_inhib"/>
</dbReference>
<reference evidence="6 8" key="1">
    <citation type="submission" date="2015-12" db="EMBL/GenBank/DDBJ databases">
        <title>Update maize B73 reference genome by single molecule sequencing technologies.</title>
        <authorList>
            <consortium name="Maize Genome Sequencing Project"/>
            <person name="Ware D."/>
        </authorList>
    </citation>
    <scope>NUCLEOTIDE SEQUENCE [LARGE SCALE GENOMIC DNA]</scope>
    <source>
        <strain evidence="8">cv. B73</strain>
        <tissue evidence="6">Seedling</tissue>
    </source>
</reference>
<dbReference type="PaxDb" id="4577-GRMZM2G035490_P01"/>
<dbReference type="Proteomes" id="UP000007305">
    <property type="component" value="Chromosome 2"/>
</dbReference>
<dbReference type="Gene3D" id="1.20.140.40">
    <property type="entry name" value="Invertase/pectin methylesterase inhibitor family protein"/>
    <property type="match status" value="1"/>
</dbReference>
<accession>K7U412</accession>
<evidence type="ECO:0000313" key="6">
    <source>
        <dbReference type="EMBL" id="ONM21316.1"/>
    </source>
</evidence>
<dbReference type="SMR" id="K7U412"/>
<organism evidence="6">
    <name type="scientific">Zea mays</name>
    <name type="common">Maize</name>
    <dbReference type="NCBI Taxonomy" id="4577"/>
    <lineage>
        <taxon>Eukaryota</taxon>
        <taxon>Viridiplantae</taxon>
        <taxon>Streptophyta</taxon>
        <taxon>Embryophyta</taxon>
        <taxon>Tracheophyta</taxon>
        <taxon>Spermatophyta</taxon>
        <taxon>Magnoliopsida</taxon>
        <taxon>Liliopsida</taxon>
        <taxon>Poales</taxon>
        <taxon>Poaceae</taxon>
        <taxon>PACMAD clade</taxon>
        <taxon>Panicoideae</taxon>
        <taxon>Andropogonodae</taxon>
        <taxon>Andropogoneae</taxon>
        <taxon>Tripsacinae</taxon>
        <taxon>Zea</taxon>
    </lineage>
</organism>
<evidence type="ECO:0000256" key="3">
    <source>
        <dbReference type="ARBA" id="ARBA00038471"/>
    </source>
</evidence>
<name>K7U412_MAIZE</name>
<keyword evidence="1 4" id="KW-0732">Signal</keyword>
<reference evidence="7" key="2">
    <citation type="submission" date="2019-07" db="EMBL/GenBank/DDBJ databases">
        <authorList>
            <person name="Seetharam A."/>
            <person name="Woodhouse M."/>
            <person name="Cannon E."/>
        </authorList>
    </citation>
    <scope>NUCLEOTIDE SEQUENCE [LARGE SCALE GENOMIC DNA]</scope>
    <source>
        <strain evidence="7">cv. B73</strain>
    </source>
</reference>
<evidence type="ECO:0000256" key="1">
    <source>
        <dbReference type="ARBA" id="ARBA00022729"/>
    </source>
</evidence>
<evidence type="ECO:0000256" key="2">
    <source>
        <dbReference type="ARBA" id="ARBA00023157"/>
    </source>
</evidence>
<evidence type="ECO:0000259" key="5">
    <source>
        <dbReference type="SMART" id="SM00856"/>
    </source>
</evidence>
<dbReference type="GO" id="GO:0004857">
    <property type="term" value="F:enzyme inhibitor activity"/>
    <property type="evidence" value="ECO:0000318"/>
    <property type="project" value="GO_Central"/>
</dbReference>
<dbReference type="OMA" id="PVECERW"/>
<evidence type="ECO:0000256" key="4">
    <source>
        <dbReference type="SAM" id="SignalP"/>
    </source>
</evidence>
<proteinExistence type="inferred from homology"/>
<sequence length="188" mass="18677">MATTGTCMGSIIPPLVLLMTVFSAAPRVSGEPPSVVPSACKAATAAGGGTFTEDFCLSALDGKSAGAADYADMALVAVDLATANATATEAKIDALLGSSSGSGAASSEGLRSCRALYGAVVRQYQPECRAAVAGGRYGDAEACLGRTAQAAAACERWFVQRKVASPVAPEDDALAKLADLAIALASVA</sequence>
<evidence type="ECO:0000313" key="8">
    <source>
        <dbReference type="Proteomes" id="UP000007305"/>
    </source>
</evidence>
<evidence type="ECO:0000313" key="7">
    <source>
        <dbReference type="EnsemblPlants" id="Zm00001eb097210_P001"/>
    </source>
</evidence>
<gene>
    <name evidence="6" type="ORF">ZEAMMB73_Zm00001d005490</name>
</gene>
<dbReference type="InterPro" id="IPR006501">
    <property type="entry name" value="Pectinesterase_inhib_dom"/>
</dbReference>
<dbReference type="STRING" id="4577.K7U412"/>
<comment type="similarity">
    <text evidence="3">Belongs to the PMEI family.</text>
</comment>
<dbReference type="GO" id="GO:0009827">
    <property type="term" value="P:plant-type cell wall modification"/>
    <property type="evidence" value="ECO:0000318"/>
    <property type="project" value="GO_Central"/>
</dbReference>
<dbReference type="GO" id="GO:0005576">
    <property type="term" value="C:extracellular region"/>
    <property type="evidence" value="ECO:0007669"/>
    <property type="project" value="UniProtKB-ARBA"/>
</dbReference>
<dbReference type="FunFam" id="1.20.140.40:FF:000002">
    <property type="entry name" value="Putative invertase inhibitor"/>
    <property type="match status" value="1"/>
</dbReference>
<dbReference type="HOGENOM" id="CLU_033761_6_0_1"/>
<protein>
    <submittedName>
        <fullName evidence="6">Pectinesterase inhibitor domain containing protein expressed</fullName>
    </submittedName>
</protein>
<dbReference type="PANTHER" id="PTHR35357">
    <property type="entry name" value="OS02G0537100 PROTEIN"/>
    <property type="match status" value="1"/>
</dbReference>
<dbReference type="EnsemblPlants" id="Zm00001eb097210_T001">
    <property type="protein sequence ID" value="Zm00001eb097210_P001"/>
    <property type="gene ID" value="Zm00001eb097210"/>
</dbReference>
<dbReference type="GO" id="GO:0009505">
    <property type="term" value="C:plant-type cell wall"/>
    <property type="evidence" value="ECO:0000318"/>
    <property type="project" value="GO_Central"/>
</dbReference>